<organism evidence="3 4">
    <name type="scientific">Marasmiellus scandens</name>
    <dbReference type="NCBI Taxonomy" id="2682957"/>
    <lineage>
        <taxon>Eukaryota</taxon>
        <taxon>Fungi</taxon>
        <taxon>Dikarya</taxon>
        <taxon>Basidiomycota</taxon>
        <taxon>Agaricomycotina</taxon>
        <taxon>Agaricomycetes</taxon>
        <taxon>Agaricomycetidae</taxon>
        <taxon>Agaricales</taxon>
        <taxon>Marasmiineae</taxon>
        <taxon>Omphalotaceae</taxon>
        <taxon>Marasmiellus</taxon>
    </lineage>
</organism>
<evidence type="ECO:0000256" key="2">
    <source>
        <dbReference type="SAM" id="SignalP"/>
    </source>
</evidence>
<feature type="signal peptide" evidence="2">
    <location>
        <begin position="1"/>
        <end position="19"/>
    </location>
</feature>
<evidence type="ECO:0000313" key="4">
    <source>
        <dbReference type="Proteomes" id="UP001498398"/>
    </source>
</evidence>
<comment type="caution">
    <text evidence="3">The sequence shown here is derived from an EMBL/GenBank/DDBJ whole genome shotgun (WGS) entry which is preliminary data.</text>
</comment>
<name>A0ABR1IUZ8_9AGAR</name>
<sequence length="284" mass="32234">MALIAPELVVIWALRQWLASRWLAKEYADLGWKQVHGFFAIMGGFVLYDKNMPQNVILAHELTSFRERSELRVSAQEIWDKSKGDLLSKGLVLLQTFWFIFQCVVRACQGLAITQLETVTLAFAAINFVIYGLWWNKPLGVECPLSVCREYEKESGRSGNGHAVRLTSTVVNLKIPRSQERDLSVWRMINRYLGLELIERVVRGRDDYRHYSRQGHVHHPVVLNSCLPYARNSPNFNRVSVPSSNNLPALDRPTPSPFHPSTASPTPGLSMNGTEHAPAPVQMR</sequence>
<feature type="chain" id="PRO_5046616529" evidence="2">
    <location>
        <begin position="20"/>
        <end position="284"/>
    </location>
</feature>
<proteinExistence type="predicted"/>
<dbReference type="PANTHER" id="PTHR35043:SF7">
    <property type="entry name" value="TRANSCRIPTION FACTOR DOMAIN-CONTAINING PROTEIN"/>
    <property type="match status" value="1"/>
</dbReference>
<keyword evidence="2" id="KW-0732">Signal</keyword>
<feature type="compositionally biased region" description="Polar residues" evidence="1">
    <location>
        <begin position="259"/>
        <end position="273"/>
    </location>
</feature>
<feature type="region of interest" description="Disordered" evidence="1">
    <location>
        <begin position="240"/>
        <end position="284"/>
    </location>
</feature>
<keyword evidence="4" id="KW-1185">Reference proteome</keyword>
<reference evidence="3 4" key="1">
    <citation type="submission" date="2024-01" db="EMBL/GenBank/DDBJ databases">
        <title>A draft genome for the cacao thread blight pathogen Marasmiellus scandens.</title>
        <authorList>
            <person name="Baruah I.K."/>
            <person name="Leung J."/>
            <person name="Bukari Y."/>
            <person name="Amoako-Attah I."/>
            <person name="Meinhardt L.W."/>
            <person name="Bailey B.A."/>
            <person name="Cohen S.P."/>
        </authorList>
    </citation>
    <scope>NUCLEOTIDE SEQUENCE [LARGE SCALE GENOMIC DNA]</scope>
    <source>
        <strain evidence="3 4">GH-19</strain>
    </source>
</reference>
<dbReference type="EMBL" id="JBANRG010000067">
    <property type="protein sequence ID" value="KAK7440611.1"/>
    <property type="molecule type" value="Genomic_DNA"/>
</dbReference>
<evidence type="ECO:0000256" key="1">
    <source>
        <dbReference type="SAM" id="MobiDB-lite"/>
    </source>
</evidence>
<evidence type="ECO:0000313" key="3">
    <source>
        <dbReference type="EMBL" id="KAK7440611.1"/>
    </source>
</evidence>
<gene>
    <name evidence="3" type="ORF">VKT23_016959</name>
</gene>
<dbReference type="PANTHER" id="PTHR35043">
    <property type="entry name" value="TRANSCRIPTION FACTOR DOMAIN-CONTAINING PROTEIN"/>
    <property type="match status" value="1"/>
</dbReference>
<protein>
    <submittedName>
        <fullName evidence="3">Uncharacterized protein</fullName>
    </submittedName>
</protein>
<dbReference type="Proteomes" id="UP001498398">
    <property type="component" value="Unassembled WGS sequence"/>
</dbReference>
<accession>A0ABR1IUZ8</accession>